<keyword evidence="9" id="KW-1133">Transmembrane helix</keyword>
<dbReference type="PANTHER" id="PTHR15075:SF6">
    <property type="entry name" value="ALPHA-1,6-MANNOSYLGLYCOPROTEIN 6-BETA-N-ACETYLGLUCOSAMINYLTRANSFERASE B"/>
    <property type="match status" value="1"/>
</dbReference>
<feature type="domain" description="Glycosyltransferase family 18 catalytic" evidence="14">
    <location>
        <begin position="134"/>
        <end position="646"/>
    </location>
</feature>
<comment type="pathway">
    <text evidence="2">Protein modification; protein glycosylation.</text>
</comment>
<keyword evidence="7" id="KW-0812">Transmembrane</keyword>
<evidence type="ECO:0000256" key="5">
    <source>
        <dbReference type="ARBA" id="ARBA00022676"/>
    </source>
</evidence>
<evidence type="ECO:0000256" key="7">
    <source>
        <dbReference type="ARBA" id="ARBA00022692"/>
    </source>
</evidence>
<dbReference type="AlphaFoldDB" id="A0AAJ7X0I3"/>
<dbReference type="KEGG" id="pmrn:116946074"/>
<comment type="catalytic activity">
    <reaction evidence="13">
        <text>N(4)-{beta-D-GlcNAc-(1-&gt;2)-[beta-D-GlcNAc-(1-&gt;4)]-alpha-D-Man-(1-&gt;3)-[beta-D-GlcNAc-(1-&gt;2)-alpha-D-Man-(1-&gt;6)]-beta-D-Man-(1-&gt;4)-beta-D-GlcNAc-(1-&gt;4)-beta-D-GlcNAc}-L-asparaginyl-[protein] + UDP-N-acetyl-alpha-D-glucosamine = N(4)-{beta-D-GlcNAc-(1-&gt;2)-[beta-D-GlcNAc-(1-&gt;4)]-alpha-D-Man-(1-&gt;3)-[beta-D-GlcNAc-(1-&gt;2)-[beta-D-GlcNAc-(1-&gt;6)]-alpha-D-Man-(1-&gt;6)]-beta-D-Man-(1-&gt;4)-beta-D-GlcNAc-(1-&gt;4)-beta-D-GlcNAc}-L-asparaginyl-[protein] + UDP + H(+)</text>
        <dbReference type="Rhea" id="RHEA:16921"/>
        <dbReference type="Rhea" id="RHEA-COMP:14374"/>
        <dbReference type="Rhea" id="RHEA-COMP:14377"/>
        <dbReference type="ChEBI" id="CHEBI:15378"/>
        <dbReference type="ChEBI" id="CHEBI:57705"/>
        <dbReference type="ChEBI" id="CHEBI:58223"/>
        <dbReference type="ChEBI" id="CHEBI:139507"/>
        <dbReference type="ChEBI" id="CHEBI:139510"/>
        <dbReference type="EC" id="2.4.1.155"/>
    </reaction>
</comment>
<accession>A0AAJ7X0I3</accession>
<keyword evidence="11" id="KW-0472">Membrane</keyword>
<gene>
    <name evidence="16" type="primary">LOC116946074</name>
</gene>
<dbReference type="Pfam" id="PF15024">
    <property type="entry name" value="Glyco_transf_18"/>
    <property type="match status" value="3"/>
</dbReference>
<feature type="domain" description="Glycosyltransferase family 18 catalytic" evidence="14">
    <location>
        <begin position="35"/>
        <end position="64"/>
    </location>
</feature>
<dbReference type="EC" id="2.4.1.155" evidence="4"/>
<evidence type="ECO:0000313" key="16">
    <source>
        <dbReference type="RefSeq" id="XP_032816800.1"/>
    </source>
</evidence>
<feature type="domain" description="Glycosyltransferase family 18 catalytic" evidence="14">
    <location>
        <begin position="692"/>
        <end position="741"/>
    </location>
</feature>
<evidence type="ECO:0000256" key="8">
    <source>
        <dbReference type="ARBA" id="ARBA00022968"/>
    </source>
</evidence>
<dbReference type="GO" id="GO:0000139">
    <property type="term" value="C:Golgi membrane"/>
    <property type="evidence" value="ECO:0007669"/>
    <property type="project" value="UniProtKB-SubCell"/>
</dbReference>
<proteinExistence type="inferred from homology"/>
<evidence type="ECO:0000313" key="15">
    <source>
        <dbReference type="Proteomes" id="UP001318040"/>
    </source>
</evidence>
<dbReference type="GO" id="GO:0030144">
    <property type="term" value="F:alpha-1,6-mannosylglycoprotein 6-beta-N-acetylglucosaminyltransferase activity"/>
    <property type="evidence" value="ECO:0007669"/>
    <property type="project" value="UniProtKB-EC"/>
</dbReference>
<keyword evidence="8" id="KW-0735">Signal-anchor</keyword>
<name>A0AAJ7X0I3_PETMA</name>
<comment type="subcellular location">
    <subcellularLocation>
        <location evidence="1">Golgi apparatus membrane</location>
        <topology evidence="1">Single-pass type II membrane protein</topology>
    </subcellularLocation>
</comment>
<evidence type="ECO:0000256" key="10">
    <source>
        <dbReference type="ARBA" id="ARBA00023034"/>
    </source>
</evidence>
<evidence type="ECO:0000256" key="12">
    <source>
        <dbReference type="ARBA" id="ARBA00023180"/>
    </source>
</evidence>
<evidence type="ECO:0000256" key="1">
    <source>
        <dbReference type="ARBA" id="ARBA00004323"/>
    </source>
</evidence>
<dbReference type="InterPro" id="IPR052105">
    <property type="entry name" value="MGAT5_Glycosyltransferase"/>
</dbReference>
<evidence type="ECO:0000256" key="4">
    <source>
        <dbReference type="ARBA" id="ARBA00012671"/>
    </source>
</evidence>
<dbReference type="GO" id="GO:0006487">
    <property type="term" value="P:protein N-linked glycosylation"/>
    <property type="evidence" value="ECO:0007669"/>
    <property type="project" value="TreeGrafter"/>
</dbReference>
<keyword evidence="15" id="KW-1185">Reference proteome</keyword>
<comment type="similarity">
    <text evidence="3">Belongs to the glycosyltransferase 18 family.</text>
</comment>
<evidence type="ECO:0000256" key="3">
    <source>
        <dbReference type="ARBA" id="ARBA00007477"/>
    </source>
</evidence>
<dbReference type="InterPro" id="IPR026116">
    <property type="entry name" value="GT18_cat"/>
</dbReference>
<evidence type="ECO:0000256" key="6">
    <source>
        <dbReference type="ARBA" id="ARBA00022679"/>
    </source>
</evidence>
<evidence type="ECO:0000259" key="14">
    <source>
        <dbReference type="Pfam" id="PF15024"/>
    </source>
</evidence>
<reference evidence="16" key="1">
    <citation type="submission" date="2025-08" db="UniProtKB">
        <authorList>
            <consortium name="RefSeq"/>
        </authorList>
    </citation>
    <scope>IDENTIFICATION</scope>
    <source>
        <tissue evidence="16">Sperm</tissue>
    </source>
</reference>
<keyword evidence="6" id="KW-0808">Transferase</keyword>
<evidence type="ECO:0000256" key="13">
    <source>
        <dbReference type="ARBA" id="ARBA00048243"/>
    </source>
</evidence>
<protein>
    <recommendedName>
        <fullName evidence="4">alpha-1,6-mannosyl-glycoprotein 6-beta-N-acetylglucosaminyltransferase</fullName>
        <ecNumber evidence="4">2.4.1.155</ecNumber>
    </recommendedName>
</protein>
<evidence type="ECO:0000256" key="11">
    <source>
        <dbReference type="ARBA" id="ARBA00023136"/>
    </source>
</evidence>
<dbReference type="Proteomes" id="UP001318040">
    <property type="component" value="Chromosome 26"/>
</dbReference>
<keyword evidence="5" id="KW-0328">Glycosyltransferase</keyword>
<evidence type="ECO:0000256" key="2">
    <source>
        <dbReference type="ARBA" id="ARBA00004922"/>
    </source>
</evidence>
<dbReference type="PANTHER" id="PTHR15075">
    <property type="entry name" value="ALPHA-MANNOSIDE BETA-1,6-N-ACETYLGLUCOSAMINYLTRANSFERASE"/>
    <property type="match status" value="1"/>
</dbReference>
<sequence length="756" mass="83581">MLLMMCVITITMCTIIIVVVIAHQYLQNTWTRDPCYSHYGVNGSTCSIISYLGQVEHFCPPRRQPGPNTTGILPTPASGTEVLSQLSPPLHLRLPRLATSGAKEVQQRSSAFQRGSNLLSSIHRHGCEHQSGSIHCAAMRRSVSSLLALTERYRAMDAVRFMERRLQQAERTWSTAAHELAARTNGTSRARMKILVHLGLLTGDSGRWFNSGTGQGGPLGELVQWADALAALHALGHSLSITATLPDLHRLLGVPPGNGACPIEKALPFDLIFTDYLGIEQMSKSMGLSFREYACRYRVVDTFGTEPAFNHEAYATKNGFKSEWGHWNLQPQQYMTMFPHTPDNSFLGFVSEVVSEKKKVTIPKDDHMAMVYGKKDEMWKGKEQYLKVISRHMAVHGTVGGSLTSLPKFVHNHGLLSQRDIQLLLRRAKMFVGLGFPYEGPAPLEAIASGCVFLMPRFDPPHSSHSTAFFKGKPTSRLVTSQHPYAERFIGRPHVWTVDVGNLSEVEAAVIAIKSLPAVEPLLPYEFTAQGMLERVYAYLTHQVGLLAHSLVLAHLGDRSRDMSSYHRLFVKDFCSPGPQRWPPSSAMQAVASEGGVSCQDACWARGLVCEPSFFPLVNTQDAFARWETASKHFLLKESKLADCFNCRSGRSNGTGRPLRCERSALTVTPPAMLSTWQLATATACHCDARAHRLGLRCGAVERRASHLVPAFTHNGSHCLLQEETLLFSCAGAGETRVCPCRDFRRGQVALCRDCS</sequence>
<evidence type="ECO:0000256" key="9">
    <source>
        <dbReference type="ARBA" id="ARBA00022989"/>
    </source>
</evidence>
<organism evidence="15 16">
    <name type="scientific">Petromyzon marinus</name>
    <name type="common">Sea lamprey</name>
    <dbReference type="NCBI Taxonomy" id="7757"/>
    <lineage>
        <taxon>Eukaryota</taxon>
        <taxon>Metazoa</taxon>
        <taxon>Chordata</taxon>
        <taxon>Craniata</taxon>
        <taxon>Vertebrata</taxon>
        <taxon>Cyclostomata</taxon>
        <taxon>Hyperoartia</taxon>
        <taxon>Petromyzontiformes</taxon>
        <taxon>Petromyzontidae</taxon>
        <taxon>Petromyzon</taxon>
    </lineage>
</organism>
<dbReference type="RefSeq" id="XP_032816800.1">
    <property type="nucleotide sequence ID" value="XM_032960909.1"/>
</dbReference>
<keyword evidence="12" id="KW-0325">Glycoprotein</keyword>
<keyword evidence="10" id="KW-0333">Golgi apparatus</keyword>